<dbReference type="PANTHER" id="PTHR48090">
    <property type="entry name" value="UNDECAPRENYL-PHOSPHATE 4-DEOXY-4-FORMAMIDO-L-ARABINOSE TRANSFERASE-RELATED"/>
    <property type="match status" value="1"/>
</dbReference>
<dbReference type="Gene3D" id="3.90.550.10">
    <property type="entry name" value="Spore Coat Polysaccharide Biosynthesis Protein SpsA, Chain A"/>
    <property type="match status" value="1"/>
</dbReference>
<protein>
    <submittedName>
        <fullName evidence="2">Dolichol-phosphate mannose synthase</fullName>
    </submittedName>
</protein>
<accession>A0A081C0J1</accession>
<name>A0A081C0J1_VECG1</name>
<dbReference type="PANTHER" id="PTHR48090:SF7">
    <property type="entry name" value="RFBJ PROTEIN"/>
    <property type="match status" value="1"/>
</dbReference>
<dbReference type="SUPFAM" id="SSF53448">
    <property type="entry name" value="Nucleotide-diphospho-sugar transferases"/>
    <property type="match status" value="1"/>
</dbReference>
<dbReference type="InterPro" id="IPR001173">
    <property type="entry name" value="Glyco_trans_2-like"/>
</dbReference>
<dbReference type="InterPro" id="IPR050256">
    <property type="entry name" value="Glycosyltransferase_2"/>
</dbReference>
<proteinExistence type="predicted"/>
<feature type="domain" description="Glycosyltransferase 2-like" evidence="1">
    <location>
        <begin position="9"/>
        <end position="165"/>
    </location>
</feature>
<evidence type="ECO:0000313" key="3">
    <source>
        <dbReference type="Proteomes" id="UP000030661"/>
    </source>
</evidence>
<dbReference type="STRING" id="1499967.U27_05069"/>
<keyword evidence="3" id="KW-1185">Reference proteome</keyword>
<dbReference type="EMBL" id="DF820467">
    <property type="protein sequence ID" value="GAK58096.1"/>
    <property type="molecule type" value="Genomic_DNA"/>
</dbReference>
<dbReference type="HOGENOM" id="CLU_033536_7_4_0"/>
<dbReference type="Proteomes" id="UP000030661">
    <property type="component" value="Unassembled WGS sequence"/>
</dbReference>
<evidence type="ECO:0000259" key="1">
    <source>
        <dbReference type="Pfam" id="PF00535"/>
    </source>
</evidence>
<dbReference type="Pfam" id="PF00535">
    <property type="entry name" value="Glycos_transf_2"/>
    <property type="match status" value="1"/>
</dbReference>
<dbReference type="InterPro" id="IPR029044">
    <property type="entry name" value="Nucleotide-diphossugar_trans"/>
</dbReference>
<evidence type="ECO:0000313" key="2">
    <source>
        <dbReference type="EMBL" id="GAK58096.1"/>
    </source>
</evidence>
<sequence length="226" mass="25674">MLREGKITLVIPAKNESASIQEIITSAKPYVDEILVVDGHSTDATREVSEKAGARVVLDNGKGKGDGIRVGIREARGDILVFMDADGSHDPKDILRLVQPIREGKADMVIGSRMKGGSDELHGDIGRFIRMTGSHILLLVINYRWNVRLTDCQNGFRAIRTEVARSLNLEENIHTIEEEMVMKCLKKKYRISEVPSHEYERKYGKSTLRLNRTWYKFGFCILKHFF</sequence>
<dbReference type="AlphaFoldDB" id="A0A081C0J1"/>
<reference evidence="2" key="1">
    <citation type="journal article" date="2015" name="PeerJ">
        <title>First genomic representation of candidate bacterial phylum KSB3 points to enhanced environmental sensing as a trigger of wastewater bulking.</title>
        <authorList>
            <person name="Sekiguchi Y."/>
            <person name="Ohashi A."/>
            <person name="Parks D.H."/>
            <person name="Yamauchi T."/>
            <person name="Tyson G.W."/>
            <person name="Hugenholtz P."/>
        </authorList>
    </citation>
    <scope>NUCLEOTIDE SEQUENCE [LARGE SCALE GENOMIC DNA]</scope>
</reference>
<gene>
    <name evidence="2" type="ORF">U27_05069</name>
</gene>
<organism evidence="2">
    <name type="scientific">Vecturithrix granuli</name>
    <dbReference type="NCBI Taxonomy" id="1499967"/>
    <lineage>
        <taxon>Bacteria</taxon>
        <taxon>Candidatus Moduliflexota</taxon>
        <taxon>Candidatus Vecturitrichia</taxon>
        <taxon>Candidatus Vecturitrichales</taxon>
        <taxon>Candidatus Vecturitrichaceae</taxon>
        <taxon>Candidatus Vecturithrix</taxon>
    </lineage>
</organism>
<dbReference type="eggNOG" id="COG1215">
    <property type="taxonomic scope" value="Bacteria"/>
</dbReference>
<dbReference type="CDD" id="cd04179">
    <property type="entry name" value="DPM_DPG-synthase_like"/>
    <property type="match status" value="1"/>
</dbReference>